<organism evidence="1 2">
    <name type="scientific">Haloarcula saliterrae</name>
    <dbReference type="NCBI Taxonomy" id="2950534"/>
    <lineage>
        <taxon>Archaea</taxon>
        <taxon>Methanobacteriati</taxon>
        <taxon>Methanobacteriota</taxon>
        <taxon>Stenosarchaea group</taxon>
        <taxon>Halobacteria</taxon>
        <taxon>Halobacteriales</taxon>
        <taxon>Haloarculaceae</taxon>
        <taxon>Haloarcula</taxon>
    </lineage>
</organism>
<evidence type="ECO:0000313" key="1">
    <source>
        <dbReference type="EMBL" id="MDS0259679.1"/>
    </source>
</evidence>
<keyword evidence="2" id="KW-1185">Reference proteome</keyword>
<accession>A0ABU2FBN5</accession>
<protein>
    <submittedName>
        <fullName evidence="1">Uncharacterized protein</fullName>
    </submittedName>
</protein>
<reference evidence="1 2" key="1">
    <citation type="submission" date="2022-06" db="EMBL/GenBank/DDBJ databases">
        <title>Haloarcula sp. a new haloarchaeum isolate from saline soil.</title>
        <authorList>
            <person name="Strakova D."/>
            <person name="Galisteo C."/>
            <person name="Sanchez-Porro C."/>
            <person name="Ventosa A."/>
        </authorList>
    </citation>
    <scope>NUCLEOTIDE SEQUENCE [LARGE SCALE GENOMIC DNA]</scope>
    <source>
        <strain evidence="1 2">S1CR25-12</strain>
    </source>
</reference>
<evidence type="ECO:0000313" key="2">
    <source>
        <dbReference type="Proteomes" id="UP001259659"/>
    </source>
</evidence>
<gene>
    <name evidence="1" type="ORF">NDI56_09775</name>
</gene>
<dbReference type="EMBL" id="JAMQON010000002">
    <property type="protein sequence ID" value="MDS0259679.1"/>
    <property type="molecule type" value="Genomic_DNA"/>
</dbReference>
<sequence>MVVRRRELPASSGYFSLRADHPDVRQVLVLAVVVLAGCSGVFGSGAAGDTPEVTPAPVPTPSSGNVWLPQTADGTPAVGRIIAGHQEALSSRDFHRRVVDGDLSTTDVWVDRAANRVRVRRVTTQTNDVVLADGRRYVRSADGPVSSERLDDDSVPYVDSTTGFFVLQQHVAGLVYNRTETVERNGTELAVLRANTTESTISRSGSRTVVAADSTLYVDREGVIRAMDHRERYADGTVRTLRYRVWTGEDSVAMPDWFTER</sequence>
<proteinExistence type="predicted"/>
<name>A0ABU2FBN5_9EURY</name>
<comment type="caution">
    <text evidence="1">The sequence shown here is derived from an EMBL/GenBank/DDBJ whole genome shotgun (WGS) entry which is preliminary data.</text>
</comment>
<dbReference type="Proteomes" id="UP001259659">
    <property type="component" value="Unassembled WGS sequence"/>
</dbReference>